<dbReference type="SMART" id="SM00382">
    <property type="entry name" value="AAA"/>
    <property type="match status" value="1"/>
</dbReference>
<name>A0A4P2VLX7_FLUSA</name>
<dbReference type="PANTHER" id="PTHR43394">
    <property type="entry name" value="ATP-DEPENDENT PERMEASE MDL1, MITOCHONDRIAL"/>
    <property type="match status" value="1"/>
</dbReference>
<dbReference type="InterPro" id="IPR017871">
    <property type="entry name" value="ABC_transporter-like_CS"/>
</dbReference>
<feature type="transmembrane region" description="Helical" evidence="7">
    <location>
        <begin position="186"/>
        <end position="203"/>
    </location>
</feature>
<feature type="domain" description="ABC transmembrane type-1" evidence="9">
    <location>
        <begin position="45"/>
        <end position="323"/>
    </location>
</feature>
<evidence type="ECO:0000256" key="6">
    <source>
        <dbReference type="ARBA" id="ARBA00023136"/>
    </source>
</evidence>
<keyword evidence="2 7" id="KW-0812">Transmembrane</keyword>
<dbReference type="KEGG" id="sbf:JCM31447_12730"/>
<evidence type="ECO:0000259" key="8">
    <source>
        <dbReference type="PROSITE" id="PS50893"/>
    </source>
</evidence>
<evidence type="ECO:0000313" key="10">
    <source>
        <dbReference type="EMBL" id="BBH52830.1"/>
    </source>
</evidence>
<dbReference type="InterPro" id="IPR003439">
    <property type="entry name" value="ABC_transporter-like_ATP-bd"/>
</dbReference>
<dbReference type="Pfam" id="PF00005">
    <property type="entry name" value="ABC_tran"/>
    <property type="match status" value="1"/>
</dbReference>
<keyword evidence="11" id="KW-1185">Reference proteome</keyword>
<comment type="subcellular location">
    <subcellularLocation>
        <location evidence="1">Cell membrane</location>
        <topology evidence="1">Multi-pass membrane protein</topology>
    </subcellularLocation>
</comment>
<feature type="domain" description="ABC transporter" evidence="8">
    <location>
        <begin position="360"/>
        <end position="567"/>
    </location>
</feature>
<gene>
    <name evidence="10" type="ORF">JCM31447_12730</name>
</gene>
<dbReference type="Proteomes" id="UP000291236">
    <property type="component" value="Chromosome"/>
</dbReference>
<evidence type="ECO:0000256" key="3">
    <source>
        <dbReference type="ARBA" id="ARBA00022741"/>
    </source>
</evidence>
<feature type="transmembrane region" description="Helical" evidence="7">
    <location>
        <begin position="83"/>
        <end position="110"/>
    </location>
</feature>
<keyword evidence="5 7" id="KW-1133">Transmembrane helix</keyword>
<sequence length="568" mass="64860">MREQIKFLFIHPSHFLLCIKNMLIDFKVAKNFICKNLALDIKDFLIISILTTLATLSTLPLPFLSKDIIDASIAAEKSQQIPLLLLIASAALLFERIISYYHGVVIYRIYRELLKRNRENILENFLKSAYNSNLGGKVITLANEIYQNTEIALSIFFDKLTNVFENILIVIFCFVALLMLDKFIAIGILFFIPFFILSSYYLAKEIRESTEIFYKNMAQEKTFFQSCMENQIFIKLTNIFYPTSIAENKFNRTIFAANNMMHYRSLSFAVVGGITSFFPLLLLAYNVFRIQQGTLSIGSFFATLTIATMMLHNTKQLIIYLQETHPGFAAIKKLNGYYKMEIENVNNKIVYSKFKNIDTIFIKNLEYKFPHSNSQIKNINFQWNRGKIIGLKGKSGGGKTTLSLILNGIIKQTKGSIQFDNVTITPLELQALSILVQQEPLFFDDTVLGNICLGHKKISKEEVSQLLQRFLWEGAQTGIKNRLNEYISEAGKNLSGGEKRRLAIARTLLVENKLLLIFDEPTTGLDSASANAVMAEIKNSANDKFILVISHDDRFDDIYSEIIYLNKD</sequence>
<dbReference type="InterPro" id="IPR027417">
    <property type="entry name" value="P-loop_NTPase"/>
</dbReference>
<dbReference type="GO" id="GO:0016887">
    <property type="term" value="F:ATP hydrolysis activity"/>
    <property type="evidence" value="ECO:0007669"/>
    <property type="project" value="InterPro"/>
</dbReference>
<dbReference type="OrthoDB" id="5288404at2"/>
<evidence type="ECO:0008006" key="12">
    <source>
        <dbReference type="Google" id="ProtNLM"/>
    </source>
</evidence>
<feature type="transmembrane region" description="Helical" evidence="7">
    <location>
        <begin position="163"/>
        <end position="180"/>
    </location>
</feature>
<dbReference type="InterPro" id="IPR003593">
    <property type="entry name" value="AAA+_ATPase"/>
</dbReference>
<dbReference type="EMBL" id="AP019368">
    <property type="protein sequence ID" value="BBH52830.1"/>
    <property type="molecule type" value="Genomic_DNA"/>
</dbReference>
<dbReference type="SUPFAM" id="SSF90123">
    <property type="entry name" value="ABC transporter transmembrane region"/>
    <property type="match status" value="1"/>
</dbReference>
<proteinExistence type="predicted"/>
<evidence type="ECO:0000256" key="5">
    <source>
        <dbReference type="ARBA" id="ARBA00022989"/>
    </source>
</evidence>
<keyword evidence="6 7" id="KW-0472">Membrane</keyword>
<dbReference type="GO" id="GO:0015421">
    <property type="term" value="F:ABC-type oligopeptide transporter activity"/>
    <property type="evidence" value="ECO:0007669"/>
    <property type="project" value="TreeGrafter"/>
</dbReference>
<dbReference type="Gene3D" id="3.40.50.300">
    <property type="entry name" value="P-loop containing nucleotide triphosphate hydrolases"/>
    <property type="match status" value="1"/>
</dbReference>
<protein>
    <recommendedName>
        <fullName evidence="12">ABC transporter ATP-binding protein</fullName>
    </recommendedName>
</protein>
<dbReference type="InterPro" id="IPR039421">
    <property type="entry name" value="Type_1_exporter"/>
</dbReference>
<dbReference type="Gene3D" id="1.20.1560.10">
    <property type="entry name" value="ABC transporter type 1, transmembrane domain"/>
    <property type="match status" value="1"/>
</dbReference>
<feature type="transmembrane region" description="Helical" evidence="7">
    <location>
        <begin position="266"/>
        <end position="288"/>
    </location>
</feature>
<dbReference type="GO" id="GO:0005886">
    <property type="term" value="C:plasma membrane"/>
    <property type="evidence" value="ECO:0007669"/>
    <property type="project" value="UniProtKB-SubCell"/>
</dbReference>
<dbReference type="SUPFAM" id="SSF52540">
    <property type="entry name" value="P-loop containing nucleoside triphosphate hydrolases"/>
    <property type="match status" value="1"/>
</dbReference>
<dbReference type="PROSITE" id="PS50893">
    <property type="entry name" value="ABC_TRANSPORTER_2"/>
    <property type="match status" value="1"/>
</dbReference>
<organism evidence="10 11">
    <name type="scientific">Fluviispira sanaruensis</name>
    <dbReference type="NCBI Taxonomy" id="2493639"/>
    <lineage>
        <taxon>Bacteria</taxon>
        <taxon>Pseudomonadati</taxon>
        <taxon>Bdellovibrionota</taxon>
        <taxon>Oligoflexia</taxon>
        <taxon>Silvanigrellales</taxon>
        <taxon>Silvanigrellaceae</taxon>
        <taxon>Fluviispira</taxon>
    </lineage>
</organism>
<dbReference type="GO" id="GO:0005524">
    <property type="term" value="F:ATP binding"/>
    <property type="evidence" value="ECO:0007669"/>
    <property type="project" value="UniProtKB-KW"/>
</dbReference>
<dbReference type="InterPro" id="IPR036640">
    <property type="entry name" value="ABC1_TM_sf"/>
</dbReference>
<dbReference type="PROSITE" id="PS50929">
    <property type="entry name" value="ABC_TM1F"/>
    <property type="match status" value="1"/>
</dbReference>
<dbReference type="PANTHER" id="PTHR43394:SF1">
    <property type="entry name" value="ATP-BINDING CASSETTE SUB-FAMILY B MEMBER 10, MITOCHONDRIAL"/>
    <property type="match status" value="1"/>
</dbReference>
<feature type="transmembrane region" description="Helical" evidence="7">
    <location>
        <begin position="44"/>
        <end position="63"/>
    </location>
</feature>
<keyword evidence="3" id="KW-0547">Nucleotide-binding</keyword>
<accession>A0A4P2VLX7</accession>
<keyword evidence="4" id="KW-0067">ATP-binding</keyword>
<dbReference type="RefSeq" id="WP_130607643.1">
    <property type="nucleotide sequence ID" value="NZ_AP019368.1"/>
</dbReference>
<evidence type="ECO:0000256" key="4">
    <source>
        <dbReference type="ARBA" id="ARBA00022840"/>
    </source>
</evidence>
<evidence type="ECO:0000256" key="7">
    <source>
        <dbReference type="SAM" id="Phobius"/>
    </source>
</evidence>
<evidence type="ECO:0000259" key="9">
    <source>
        <dbReference type="PROSITE" id="PS50929"/>
    </source>
</evidence>
<evidence type="ECO:0000256" key="1">
    <source>
        <dbReference type="ARBA" id="ARBA00004651"/>
    </source>
</evidence>
<dbReference type="PROSITE" id="PS00211">
    <property type="entry name" value="ABC_TRANSPORTER_1"/>
    <property type="match status" value="1"/>
</dbReference>
<evidence type="ECO:0000256" key="2">
    <source>
        <dbReference type="ARBA" id="ARBA00022692"/>
    </source>
</evidence>
<reference evidence="10 11" key="1">
    <citation type="submission" date="2018-12" db="EMBL/GenBank/DDBJ databases">
        <title>Rubrispira sanarue gen. nov., sp., nov., a member of the order Silvanigrellales, isolated from a brackish lake in Hamamatsu Japan.</title>
        <authorList>
            <person name="Maejima Y."/>
            <person name="Iino T."/>
            <person name="Muraguchi Y."/>
            <person name="Fukuda K."/>
            <person name="Nojiri H."/>
            <person name="Ohkuma M."/>
            <person name="Moriuchi R."/>
            <person name="Dohra H."/>
            <person name="Kimbara K."/>
            <person name="Shintani M."/>
        </authorList>
    </citation>
    <scope>NUCLEOTIDE SEQUENCE [LARGE SCALE GENOMIC DNA]</scope>
    <source>
        <strain evidence="10 11">RF1110005</strain>
    </source>
</reference>
<evidence type="ECO:0000313" key="11">
    <source>
        <dbReference type="Proteomes" id="UP000291236"/>
    </source>
</evidence>
<dbReference type="InterPro" id="IPR011527">
    <property type="entry name" value="ABC1_TM_dom"/>
</dbReference>
<dbReference type="AlphaFoldDB" id="A0A4P2VLX7"/>